<dbReference type="InterPro" id="IPR028082">
    <property type="entry name" value="Peripla_BP_I"/>
</dbReference>
<gene>
    <name evidence="6" type="ORF">EV215_0264</name>
</gene>
<dbReference type="AlphaFoldDB" id="A0AA46I7E5"/>
<dbReference type="GO" id="GO:0000976">
    <property type="term" value="F:transcription cis-regulatory region binding"/>
    <property type="evidence" value="ECO:0007669"/>
    <property type="project" value="TreeGrafter"/>
</dbReference>
<dbReference type="PROSITE" id="PS50943">
    <property type="entry name" value="HTH_CROC1"/>
    <property type="match status" value="1"/>
</dbReference>
<dbReference type="RefSeq" id="WP_134112115.1">
    <property type="nucleotide sequence ID" value="NZ_SOBG01000001.1"/>
</dbReference>
<dbReference type="InterPro" id="IPR000843">
    <property type="entry name" value="HTH_LacI"/>
</dbReference>
<evidence type="ECO:0000259" key="5">
    <source>
        <dbReference type="PROSITE" id="PS50943"/>
    </source>
</evidence>
<dbReference type="CDD" id="cd06267">
    <property type="entry name" value="PBP1_LacI_sugar_binding-like"/>
    <property type="match status" value="1"/>
</dbReference>
<dbReference type="Pfam" id="PF00532">
    <property type="entry name" value="Peripla_BP_1"/>
    <property type="match status" value="1"/>
</dbReference>
<name>A0AA46I7E5_9FUSO</name>
<dbReference type="SUPFAM" id="SSF47413">
    <property type="entry name" value="lambda repressor-like DNA-binding domains"/>
    <property type="match status" value="1"/>
</dbReference>
<accession>A0AA46I7E5</accession>
<dbReference type="SUPFAM" id="SSF53822">
    <property type="entry name" value="Periplasmic binding protein-like I"/>
    <property type="match status" value="1"/>
</dbReference>
<reference evidence="6 7" key="1">
    <citation type="submission" date="2019-03" db="EMBL/GenBank/DDBJ databases">
        <title>Genomic Encyclopedia of Type Strains, Phase IV (KMG-IV): sequencing the most valuable type-strain genomes for metagenomic binning, comparative biology and taxonomic classification.</title>
        <authorList>
            <person name="Goeker M."/>
        </authorList>
    </citation>
    <scope>NUCLEOTIDE SEQUENCE [LARGE SCALE GENOMIC DNA]</scope>
    <source>
        <strain evidence="6 7">DSM 100055</strain>
    </source>
</reference>
<evidence type="ECO:0000256" key="1">
    <source>
        <dbReference type="ARBA" id="ARBA00023015"/>
    </source>
</evidence>
<dbReference type="Proteomes" id="UP000294678">
    <property type="component" value="Unassembled WGS sequence"/>
</dbReference>
<keyword evidence="1" id="KW-0805">Transcription regulation</keyword>
<dbReference type="InterPro" id="IPR001761">
    <property type="entry name" value="Peripla_BP/Lac1_sug-bd_dom"/>
</dbReference>
<keyword evidence="2" id="KW-0238">DNA-binding</keyword>
<dbReference type="PROSITE" id="PS50932">
    <property type="entry name" value="HTH_LACI_2"/>
    <property type="match status" value="1"/>
</dbReference>
<dbReference type="Pfam" id="PF00356">
    <property type="entry name" value="LacI"/>
    <property type="match status" value="1"/>
</dbReference>
<dbReference type="GO" id="GO:0003700">
    <property type="term" value="F:DNA-binding transcription factor activity"/>
    <property type="evidence" value="ECO:0007669"/>
    <property type="project" value="TreeGrafter"/>
</dbReference>
<evidence type="ECO:0000259" key="4">
    <source>
        <dbReference type="PROSITE" id="PS50932"/>
    </source>
</evidence>
<dbReference type="EMBL" id="SOBG01000001">
    <property type="protein sequence ID" value="TDT72458.1"/>
    <property type="molecule type" value="Genomic_DNA"/>
</dbReference>
<dbReference type="PANTHER" id="PTHR30146">
    <property type="entry name" value="LACI-RELATED TRANSCRIPTIONAL REPRESSOR"/>
    <property type="match status" value="1"/>
</dbReference>
<dbReference type="InterPro" id="IPR010982">
    <property type="entry name" value="Lambda_DNA-bd_dom_sf"/>
</dbReference>
<dbReference type="InterPro" id="IPR001387">
    <property type="entry name" value="Cro/C1-type_HTH"/>
</dbReference>
<dbReference type="PANTHER" id="PTHR30146:SF109">
    <property type="entry name" value="HTH-TYPE TRANSCRIPTIONAL REGULATOR GALS"/>
    <property type="match status" value="1"/>
</dbReference>
<dbReference type="Gene3D" id="3.40.50.2300">
    <property type="match status" value="2"/>
</dbReference>
<keyword evidence="7" id="KW-1185">Reference proteome</keyword>
<evidence type="ECO:0000256" key="2">
    <source>
        <dbReference type="ARBA" id="ARBA00023125"/>
    </source>
</evidence>
<keyword evidence="3" id="KW-0804">Transcription</keyword>
<protein>
    <submittedName>
        <fullName evidence="6">LacI family transcriptional regulator</fullName>
    </submittedName>
</protein>
<dbReference type="CDD" id="cd01392">
    <property type="entry name" value="HTH_LacI"/>
    <property type="match status" value="1"/>
</dbReference>
<comment type="caution">
    <text evidence="6">The sequence shown here is derived from an EMBL/GenBank/DDBJ whole genome shotgun (WGS) entry which is preliminary data.</text>
</comment>
<feature type="domain" description="HTH lacI-type" evidence="4">
    <location>
        <begin position="1"/>
        <end position="55"/>
    </location>
</feature>
<proteinExistence type="predicted"/>
<dbReference type="SMART" id="SM00354">
    <property type="entry name" value="HTH_LACI"/>
    <property type="match status" value="1"/>
</dbReference>
<dbReference type="Gene3D" id="1.10.260.40">
    <property type="entry name" value="lambda repressor-like DNA-binding domains"/>
    <property type="match status" value="1"/>
</dbReference>
<evidence type="ECO:0000256" key="3">
    <source>
        <dbReference type="ARBA" id="ARBA00023163"/>
    </source>
</evidence>
<sequence>MNIKKVAELCNVSVATVSRVINKKGNVKKETEEKILKVIEELNYIPNALARNLSKQESDVIGVVVPDVTNVFYTEVIKGIMESASENNLHVIFYNTDSDMEKEINALKMIKEQRLKGALLISALKKSNKDKKLLKKTLETLDMPLILINKYIDNLPYDGVFTDDIMAGYLLTEALIDNKHSNIAILTGAKNSIVANNRVIGYKNAFKDYNIDIKNENIIYADFNSIENSYKIIKKHFSNKDIPKGIIAGNNNITIACVRYFNERKIKINKDVSLVAFDDIEILNWLGVELTVVSQNPKEMGKEAFNMLFNRINNKSIPINRIHVVPELILRGSEKILK</sequence>
<feature type="domain" description="HTH cro/C1-type" evidence="5">
    <location>
        <begin position="1"/>
        <end position="45"/>
    </location>
</feature>
<evidence type="ECO:0000313" key="6">
    <source>
        <dbReference type="EMBL" id="TDT72458.1"/>
    </source>
</evidence>
<evidence type="ECO:0000313" key="7">
    <source>
        <dbReference type="Proteomes" id="UP000294678"/>
    </source>
</evidence>
<organism evidence="6 7">
    <name type="scientific">Hypnocyclicus thermotrophus</name>
    <dbReference type="NCBI Taxonomy" id="1627895"/>
    <lineage>
        <taxon>Bacteria</taxon>
        <taxon>Fusobacteriati</taxon>
        <taxon>Fusobacteriota</taxon>
        <taxon>Fusobacteriia</taxon>
        <taxon>Fusobacteriales</taxon>
        <taxon>Fusobacteriaceae</taxon>
        <taxon>Hypnocyclicus</taxon>
    </lineage>
</organism>